<comment type="pathway">
    <text evidence="1">tRNA modification; 5-methoxycarbonylmethyl-2-thiouridine-tRNA biosynthesis.</text>
</comment>
<feature type="compositionally biased region" description="Basic and acidic residues" evidence="3">
    <location>
        <begin position="57"/>
        <end position="68"/>
    </location>
</feature>
<dbReference type="PANTHER" id="PTHR16184:SF6">
    <property type="entry name" value="ELONGATOR COMPLEX PROTEIN 6"/>
    <property type="match status" value="1"/>
</dbReference>
<gene>
    <name evidence="4" type="ORF">EJ08DRAFT_693005</name>
</gene>
<dbReference type="Proteomes" id="UP000800235">
    <property type="component" value="Unassembled WGS sequence"/>
</dbReference>
<dbReference type="EMBL" id="MU007014">
    <property type="protein sequence ID" value="KAF2435114.1"/>
    <property type="molecule type" value="Genomic_DNA"/>
</dbReference>
<dbReference type="Gene3D" id="3.40.50.300">
    <property type="entry name" value="P-loop containing nucleotide triphosphate hydrolases"/>
    <property type="match status" value="1"/>
</dbReference>
<evidence type="ECO:0000256" key="3">
    <source>
        <dbReference type="SAM" id="MobiDB-lite"/>
    </source>
</evidence>
<accession>A0A9P4NZ33</accession>
<evidence type="ECO:0000256" key="2">
    <source>
        <dbReference type="ARBA" id="ARBA00008837"/>
    </source>
</evidence>
<evidence type="ECO:0000313" key="5">
    <source>
        <dbReference type="Proteomes" id="UP000800235"/>
    </source>
</evidence>
<evidence type="ECO:0000313" key="4">
    <source>
        <dbReference type="EMBL" id="KAF2435114.1"/>
    </source>
</evidence>
<proteinExistence type="inferred from homology"/>
<name>A0A9P4NZ33_9PEZI</name>
<protein>
    <submittedName>
        <fullName evidence="4">Uncharacterized protein</fullName>
    </submittedName>
</protein>
<feature type="region of interest" description="Disordered" evidence="3">
    <location>
        <begin position="127"/>
        <end position="155"/>
    </location>
</feature>
<dbReference type="OrthoDB" id="9995306at2759"/>
<organism evidence="4 5">
    <name type="scientific">Tothia fuscella</name>
    <dbReference type="NCBI Taxonomy" id="1048955"/>
    <lineage>
        <taxon>Eukaryota</taxon>
        <taxon>Fungi</taxon>
        <taxon>Dikarya</taxon>
        <taxon>Ascomycota</taxon>
        <taxon>Pezizomycotina</taxon>
        <taxon>Dothideomycetes</taxon>
        <taxon>Pleosporomycetidae</taxon>
        <taxon>Venturiales</taxon>
        <taxon>Cylindrosympodiaceae</taxon>
        <taxon>Tothia</taxon>
    </lineage>
</organism>
<dbReference type="GO" id="GO:0033588">
    <property type="term" value="C:elongator holoenzyme complex"/>
    <property type="evidence" value="ECO:0007669"/>
    <property type="project" value="InterPro"/>
</dbReference>
<dbReference type="GO" id="GO:0002098">
    <property type="term" value="P:tRNA wobble uridine modification"/>
    <property type="evidence" value="ECO:0007669"/>
    <property type="project" value="InterPro"/>
</dbReference>
<dbReference type="InterPro" id="IPR018627">
    <property type="entry name" value="ELP6"/>
</dbReference>
<dbReference type="PANTHER" id="PTHR16184">
    <property type="entry name" value="ELONGATOR COMPLEX PROTEIN 6"/>
    <property type="match status" value="1"/>
</dbReference>
<dbReference type="InterPro" id="IPR027417">
    <property type="entry name" value="P-loop_NTPase"/>
</dbReference>
<reference evidence="4" key="1">
    <citation type="journal article" date="2020" name="Stud. Mycol.">
        <title>101 Dothideomycetes genomes: a test case for predicting lifestyles and emergence of pathogens.</title>
        <authorList>
            <person name="Haridas S."/>
            <person name="Albert R."/>
            <person name="Binder M."/>
            <person name="Bloem J."/>
            <person name="Labutti K."/>
            <person name="Salamov A."/>
            <person name="Andreopoulos B."/>
            <person name="Baker S."/>
            <person name="Barry K."/>
            <person name="Bills G."/>
            <person name="Bluhm B."/>
            <person name="Cannon C."/>
            <person name="Castanera R."/>
            <person name="Culley D."/>
            <person name="Daum C."/>
            <person name="Ezra D."/>
            <person name="Gonzalez J."/>
            <person name="Henrissat B."/>
            <person name="Kuo A."/>
            <person name="Liang C."/>
            <person name="Lipzen A."/>
            <person name="Lutzoni F."/>
            <person name="Magnuson J."/>
            <person name="Mondo S."/>
            <person name="Nolan M."/>
            <person name="Ohm R."/>
            <person name="Pangilinan J."/>
            <person name="Park H.-J."/>
            <person name="Ramirez L."/>
            <person name="Alfaro M."/>
            <person name="Sun H."/>
            <person name="Tritt A."/>
            <person name="Yoshinaga Y."/>
            <person name="Zwiers L.-H."/>
            <person name="Turgeon B."/>
            <person name="Goodwin S."/>
            <person name="Spatafora J."/>
            <person name="Crous P."/>
            <person name="Grigoriev I."/>
        </authorList>
    </citation>
    <scope>NUCLEOTIDE SEQUENCE</scope>
    <source>
        <strain evidence="4">CBS 130266</strain>
    </source>
</reference>
<dbReference type="AlphaFoldDB" id="A0A9P4NZ33"/>
<comment type="caution">
    <text evidence="4">The sequence shown here is derived from an EMBL/GenBank/DDBJ whole genome shotgun (WGS) entry which is preliminary data.</text>
</comment>
<feature type="region of interest" description="Disordered" evidence="3">
    <location>
        <begin position="54"/>
        <end position="73"/>
    </location>
</feature>
<keyword evidence="5" id="KW-1185">Reference proteome</keyword>
<comment type="similarity">
    <text evidence="2">Belongs to the ELP6 family.</text>
</comment>
<sequence>MTSHSKIPSLLSPYILSPPNDSLILLTNTLGTSANWLVIRYLCGALSSDAAAQRSKKSQDGQSRHDPDTNGEAEATDLAVVLVSWVRDFEFWRTETRRAAGIDLAYLAQSRRFAFVDGLTSLYSPSAPPIPPQSAREIPTRNVLGSPPPTRSIQPVRRSIIPNQGSVSTRLQREDVAQRSHPIAETTALSENIKLSSTNLQQTQNLITKAIDSFPATMNVLLILDAPDLLLALQPDCTDLSSSASTSLSSLKFSLRLHEKVHSTILNLSADINAPSSTLPPNHTPSPMETESQAFLIGAAHQADLIIGCRGLDTGGAGDVSGVLRITTNNGSEATADVEHSNSPQGGWSEQELLYLVRNDGTAKVWERGGDS</sequence>
<evidence type="ECO:0000256" key="1">
    <source>
        <dbReference type="ARBA" id="ARBA00005043"/>
    </source>
</evidence>